<reference evidence="3" key="1">
    <citation type="journal article" date="2023" name="Proc. Natl. Acad. Sci. U.S.A.">
        <title>Genomic and structural basis for evolution of tropane alkaloid biosynthesis.</title>
        <authorList>
            <person name="Wanga Y.-J."/>
            <person name="Taina T."/>
            <person name="Yua J.-Y."/>
            <person name="Lia J."/>
            <person name="Xua B."/>
            <person name="Chenc J."/>
            <person name="D'Auriad J.C."/>
            <person name="Huanga J.-P."/>
            <person name="Huanga S.-X."/>
        </authorList>
    </citation>
    <scope>NUCLEOTIDE SEQUENCE [LARGE SCALE GENOMIC DNA]</scope>
    <source>
        <strain evidence="3">cv. KIB-2019</strain>
    </source>
</reference>
<name>A0A9Q1RKX4_9SOLA</name>
<dbReference type="Pfam" id="PF02854">
    <property type="entry name" value="MIF4G"/>
    <property type="match status" value="1"/>
</dbReference>
<dbReference type="InterPro" id="IPR003890">
    <property type="entry name" value="MIF4G-like_typ-3"/>
</dbReference>
<dbReference type="SMART" id="SM00543">
    <property type="entry name" value="MIF4G"/>
    <property type="match status" value="1"/>
</dbReference>
<dbReference type="PANTHER" id="PTHR23253:SF53">
    <property type="entry name" value="EUKARYOTIC TRANSLATION INITIATION FACTOR ISOFORM 4G-1"/>
    <property type="match status" value="1"/>
</dbReference>
<evidence type="ECO:0000313" key="3">
    <source>
        <dbReference type="Proteomes" id="UP001152561"/>
    </source>
</evidence>
<dbReference type="GO" id="GO:0016281">
    <property type="term" value="C:eukaryotic translation initiation factor 4F complex"/>
    <property type="evidence" value="ECO:0007669"/>
    <property type="project" value="TreeGrafter"/>
</dbReference>
<dbReference type="AlphaFoldDB" id="A0A9Q1RKX4"/>
<evidence type="ECO:0000313" key="2">
    <source>
        <dbReference type="EMBL" id="KAJ8562172.1"/>
    </source>
</evidence>
<accession>A0A9Q1RKX4</accession>
<protein>
    <recommendedName>
        <fullName evidence="1">MIF4G domain-containing protein</fullName>
    </recommendedName>
</protein>
<dbReference type="PANTHER" id="PTHR23253">
    <property type="entry name" value="EUKARYOTIC TRANSLATION INITIATION FACTOR 4 GAMMA"/>
    <property type="match status" value="1"/>
</dbReference>
<dbReference type="InterPro" id="IPR016024">
    <property type="entry name" value="ARM-type_fold"/>
</dbReference>
<dbReference type="SUPFAM" id="SSF48371">
    <property type="entry name" value="ARM repeat"/>
    <property type="match status" value="1"/>
</dbReference>
<dbReference type="GO" id="GO:0003729">
    <property type="term" value="F:mRNA binding"/>
    <property type="evidence" value="ECO:0007669"/>
    <property type="project" value="TreeGrafter"/>
</dbReference>
<dbReference type="GO" id="GO:0003743">
    <property type="term" value="F:translation initiation factor activity"/>
    <property type="evidence" value="ECO:0007669"/>
    <property type="project" value="TreeGrafter"/>
</dbReference>
<dbReference type="EMBL" id="JAJAGQ010000005">
    <property type="protein sequence ID" value="KAJ8562172.1"/>
    <property type="molecule type" value="Genomic_DNA"/>
</dbReference>
<evidence type="ECO:0000259" key="1">
    <source>
        <dbReference type="SMART" id="SM00543"/>
    </source>
</evidence>
<keyword evidence="3" id="KW-1185">Reference proteome</keyword>
<gene>
    <name evidence="2" type="ORF">K7X08_011463</name>
</gene>
<dbReference type="Gene3D" id="1.25.40.180">
    <property type="match status" value="1"/>
</dbReference>
<feature type="domain" description="MIF4G" evidence="1">
    <location>
        <begin position="114"/>
        <end position="340"/>
    </location>
</feature>
<proteinExistence type="predicted"/>
<dbReference type="OrthoDB" id="514777at2759"/>
<dbReference type="Proteomes" id="UP001152561">
    <property type="component" value="Unassembled WGS sequence"/>
</dbReference>
<organism evidence="2 3">
    <name type="scientific">Anisodus acutangulus</name>
    <dbReference type="NCBI Taxonomy" id="402998"/>
    <lineage>
        <taxon>Eukaryota</taxon>
        <taxon>Viridiplantae</taxon>
        <taxon>Streptophyta</taxon>
        <taxon>Embryophyta</taxon>
        <taxon>Tracheophyta</taxon>
        <taxon>Spermatophyta</taxon>
        <taxon>Magnoliopsida</taxon>
        <taxon>eudicotyledons</taxon>
        <taxon>Gunneridae</taxon>
        <taxon>Pentapetalae</taxon>
        <taxon>asterids</taxon>
        <taxon>lamiids</taxon>
        <taxon>Solanales</taxon>
        <taxon>Solanaceae</taxon>
        <taxon>Solanoideae</taxon>
        <taxon>Hyoscyameae</taxon>
        <taxon>Anisodus</taxon>
    </lineage>
</organism>
<comment type="caution">
    <text evidence="2">The sequence shown here is derived from an EMBL/GenBank/DDBJ whole genome shotgun (WGS) entry which is preliminary data.</text>
</comment>
<sequence>MYVFVMLVVNISGDILKIKQGVESELVGEDGNRDHADANTNGDSCFELLKWRRRKVVKISKDYLKFKQEVESELFCEDANLGRADANVSKGQLSTLSFRYARGPKKDRITKQLYQLLQGSPSNVQIQSQTRYSEPDTHENKEYNGEEQLGIISLIFDKAVLRPTFCSMYAQLCSYLNEKLPPFPSDEPGGKEITFKRVLWNNCQEVFECADKLREEVRQMTAPEQESERKAKQKLIKLRTLGNTQLIGELLKQTMVPENIALDIVQEFFWCDHKICPEEANVEALCQFFNTIGKLLDENQKSRHICDIFLHCLKKLSMNPQLAPHLRFMVRDVLDLRANNYFTSLIL</sequence>